<evidence type="ECO:0000313" key="2">
    <source>
        <dbReference type="Proteomes" id="UP001209737"/>
    </source>
</evidence>
<evidence type="ECO:0000313" key="1">
    <source>
        <dbReference type="EMBL" id="MCW7463130.1"/>
    </source>
</evidence>
<accession>A0ABT3M069</accession>
<sequence>MEHSIITKSKKKRESMIKYIKEKKLAFNTDSYFFKKNIKKENKNQTEIAKLFLKKINIIQRPVFGNFIPSTQTFKILNVDLIKKVKQGNIQFDLKSLSHNSPWELIIEGAGELFKYFLDGEKRKLETELMKSQISNAKKDEMLKNLEIIKESQKTLEAINSSSNGLPNQYKNTMRELVYIQLDQLSQDIKQRAYLINHNTPIIIQSAGRVDLLA</sequence>
<keyword evidence="2" id="KW-1185">Reference proteome</keyword>
<dbReference type="EMBL" id="JAMQPV010000002">
    <property type="protein sequence ID" value="MCW7463130.1"/>
    <property type="molecule type" value="Genomic_DNA"/>
</dbReference>
<organism evidence="1 2">
    <name type="scientific">Leptospira limi</name>
    <dbReference type="NCBI Taxonomy" id="2950023"/>
    <lineage>
        <taxon>Bacteria</taxon>
        <taxon>Pseudomonadati</taxon>
        <taxon>Spirochaetota</taxon>
        <taxon>Spirochaetia</taxon>
        <taxon>Leptospirales</taxon>
        <taxon>Leptospiraceae</taxon>
        <taxon>Leptospira</taxon>
    </lineage>
</organism>
<protein>
    <submittedName>
        <fullName evidence="1">Uncharacterized protein</fullName>
    </submittedName>
</protein>
<comment type="caution">
    <text evidence="1">The sequence shown here is derived from an EMBL/GenBank/DDBJ whole genome shotgun (WGS) entry which is preliminary data.</text>
</comment>
<reference evidence="1 2" key="1">
    <citation type="submission" date="2022-06" db="EMBL/GenBank/DDBJ databases">
        <title>Leptospira isolates from biofilms formed at urban environments.</title>
        <authorList>
            <person name="Ribeiro P.S."/>
            <person name="Sousa T."/>
            <person name="Carvalho N."/>
            <person name="Aburjaile F."/>
            <person name="Neves F."/>
            <person name="Oliveira D."/>
            <person name="Blanco L."/>
            <person name="Lima J."/>
            <person name="Costa F."/>
            <person name="Brenig B."/>
            <person name="Soares S."/>
            <person name="Ramos R."/>
            <person name="Goes-Neto A."/>
            <person name="Matiuzzi M."/>
            <person name="Azevedo V."/>
            <person name="Ristow P."/>
        </authorList>
    </citation>
    <scope>NUCLEOTIDE SEQUENCE [LARGE SCALE GENOMIC DNA]</scope>
    <source>
        <strain evidence="1 2">VSF25</strain>
    </source>
</reference>
<gene>
    <name evidence="1" type="ORF">ND812_13600</name>
</gene>
<dbReference type="RefSeq" id="WP_265375971.1">
    <property type="nucleotide sequence ID" value="NZ_JAMQPV010000002.1"/>
</dbReference>
<name>A0ABT3M069_9LEPT</name>
<proteinExistence type="predicted"/>
<dbReference type="Proteomes" id="UP001209737">
    <property type="component" value="Unassembled WGS sequence"/>
</dbReference>